<feature type="compositionally biased region" description="Polar residues" evidence="5">
    <location>
        <begin position="1264"/>
        <end position="1290"/>
    </location>
</feature>
<feature type="region of interest" description="Disordered" evidence="5">
    <location>
        <begin position="234"/>
        <end position="321"/>
    </location>
</feature>
<keyword evidence="3 4" id="KW-0175">Coiled coil</keyword>
<dbReference type="InterPro" id="IPR000331">
    <property type="entry name" value="Rap/Ran_GAP_dom"/>
</dbReference>
<dbReference type="SUPFAM" id="SSF50156">
    <property type="entry name" value="PDZ domain-like"/>
    <property type="match status" value="1"/>
</dbReference>
<evidence type="ECO:0000256" key="3">
    <source>
        <dbReference type="ARBA" id="ARBA00023054"/>
    </source>
</evidence>
<feature type="region of interest" description="Disordered" evidence="5">
    <location>
        <begin position="478"/>
        <end position="553"/>
    </location>
</feature>
<feature type="region of interest" description="Disordered" evidence="5">
    <location>
        <begin position="594"/>
        <end position="635"/>
    </location>
</feature>
<evidence type="ECO:0000259" key="6">
    <source>
        <dbReference type="PROSITE" id="PS50085"/>
    </source>
</evidence>
<feature type="compositionally biased region" description="Low complexity" evidence="5">
    <location>
        <begin position="1618"/>
        <end position="1629"/>
    </location>
</feature>
<dbReference type="InterPro" id="IPR050989">
    <property type="entry name" value="Rap1_Ran_GAP"/>
</dbReference>
<dbReference type="InterPro" id="IPR021818">
    <property type="entry name" value="SIPA1L_C"/>
</dbReference>
<organism evidence="8 9">
    <name type="scientific">Labeo rohita</name>
    <name type="common">Indian major carp</name>
    <name type="synonym">Cyprinus rohita</name>
    <dbReference type="NCBI Taxonomy" id="84645"/>
    <lineage>
        <taxon>Eukaryota</taxon>
        <taxon>Metazoa</taxon>
        <taxon>Chordata</taxon>
        <taxon>Craniata</taxon>
        <taxon>Vertebrata</taxon>
        <taxon>Euteleostomi</taxon>
        <taxon>Actinopterygii</taxon>
        <taxon>Neopterygii</taxon>
        <taxon>Teleostei</taxon>
        <taxon>Ostariophysi</taxon>
        <taxon>Cypriniformes</taxon>
        <taxon>Cyprinidae</taxon>
        <taxon>Labeoninae</taxon>
        <taxon>Labeonini</taxon>
        <taxon>Labeo</taxon>
    </lineage>
</organism>
<dbReference type="SUPFAM" id="SSF111347">
    <property type="entry name" value="Rap/Ran-GAP"/>
    <property type="match status" value="1"/>
</dbReference>
<evidence type="ECO:0000256" key="5">
    <source>
        <dbReference type="SAM" id="MobiDB-lite"/>
    </source>
</evidence>
<feature type="region of interest" description="Disordered" evidence="5">
    <location>
        <begin position="1506"/>
        <end position="1808"/>
    </location>
</feature>
<dbReference type="PROSITE" id="PS50085">
    <property type="entry name" value="RAPGAP"/>
    <property type="match status" value="1"/>
</dbReference>
<feature type="compositionally biased region" description="Low complexity" evidence="5">
    <location>
        <begin position="1352"/>
        <end position="1368"/>
    </location>
</feature>
<dbReference type="Proteomes" id="UP000830375">
    <property type="component" value="Unassembled WGS sequence"/>
</dbReference>
<feature type="compositionally biased region" description="Gly residues" evidence="5">
    <location>
        <begin position="307"/>
        <end position="321"/>
    </location>
</feature>
<feature type="compositionally biased region" description="Polar residues" evidence="5">
    <location>
        <begin position="1332"/>
        <end position="1342"/>
    </location>
</feature>
<feature type="compositionally biased region" description="Low complexity" evidence="5">
    <location>
        <begin position="1518"/>
        <end position="1531"/>
    </location>
</feature>
<accession>A0ABQ8LP43</accession>
<dbReference type="Gene3D" id="3.40.50.11210">
    <property type="entry name" value="Rap/Ran-GAP"/>
    <property type="match status" value="1"/>
</dbReference>
<feature type="region of interest" description="Disordered" evidence="5">
    <location>
        <begin position="2095"/>
        <end position="2114"/>
    </location>
</feature>
<proteinExistence type="predicted"/>
<name>A0ABQ8LP43_LABRO</name>
<evidence type="ECO:0000256" key="2">
    <source>
        <dbReference type="ARBA" id="ARBA00022553"/>
    </source>
</evidence>
<feature type="compositionally biased region" description="Basic and acidic residues" evidence="5">
    <location>
        <begin position="1765"/>
        <end position="1774"/>
    </location>
</feature>
<dbReference type="Pfam" id="PF00595">
    <property type="entry name" value="PDZ"/>
    <property type="match status" value="1"/>
</dbReference>
<reference evidence="8 9" key="1">
    <citation type="submission" date="2022-01" db="EMBL/GenBank/DDBJ databases">
        <title>A high-quality chromosome-level genome assembly of rohu carp, Labeo rohita.</title>
        <authorList>
            <person name="Arick M.A. II"/>
            <person name="Hsu C.-Y."/>
            <person name="Magbanua Z."/>
            <person name="Pechanova O."/>
            <person name="Grover C."/>
            <person name="Miller E."/>
            <person name="Thrash A."/>
            <person name="Ezzel L."/>
            <person name="Alam S."/>
            <person name="Benzie J."/>
            <person name="Hamilton M."/>
            <person name="Karsi A."/>
            <person name="Lawrence M.L."/>
            <person name="Peterson D.G."/>
        </authorList>
    </citation>
    <scope>NUCLEOTIDE SEQUENCE [LARGE SCALE GENOMIC DNA]</scope>
    <source>
        <strain evidence="9">BAU-BD-2019</strain>
        <tissue evidence="8">Blood</tissue>
    </source>
</reference>
<dbReference type="Gene3D" id="2.30.42.10">
    <property type="match status" value="1"/>
</dbReference>
<dbReference type="EMBL" id="JACTAM010000020">
    <property type="protein sequence ID" value="KAI2652006.1"/>
    <property type="molecule type" value="Genomic_DNA"/>
</dbReference>
<feature type="compositionally biased region" description="Polar residues" evidence="5">
    <location>
        <begin position="1925"/>
        <end position="1934"/>
    </location>
</feature>
<evidence type="ECO:0000259" key="7">
    <source>
        <dbReference type="PROSITE" id="PS50106"/>
    </source>
</evidence>
<feature type="compositionally biased region" description="Low complexity" evidence="5">
    <location>
        <begin position="662"/>
        <end position="674"/>
    </location>
</feature>
<feature type="region of interest" description="Disordered" evidence="5">
    <location>
        <begin position="1264"/>
        <end position="1419"/>
    </location>
</feature>
<evidence type="ECO:0000256" key="1">
    <source>
        <dbReference type="ARBA" id="ARBA00022468"/>
    </source>
</evidence>
<dbReference type="InterPro" id="IPR035974">
    <property type="entry name" value="Rap/Ran-GAP_sf"/>
</dbReference>
<feature type="domain" description="PDZ" evidence="7">
    <location>
        <begin position="1165"/>
        <end position="1241"/>
    </location>
</feature>
<keyword evidence="2" id="KW-0597">Phosphoprotein</keyword>
<feature type="region of interest" description="Disordered" evidence="5">
    <location>
        <begin position="1925"/>
        <end position="1958"/>
    </location>
</feature>
<dbReference type="PANTHER" id="PTHR15711:SF10">
    <property type="entry name" value="SIGNAL-INDUCED PROLIFERATION-ASSOCIATED 1-LIKE PROTEIN 1"/>
    <property type="match status" value="1"/>
</dbReference>
<dbReference type="SMART" id="SM00228">
    <property type="entry name" value="PDZ"/>
    <property type="match status" value="1"/>
</dbReference>
<dbReference type="PANTHER" id="PTHR15711">
    <property type="entry name" value="RAP GTPASE-ACTIVATING PROTEIN"/>
    <property type="match status" value="1"/>
</dbReference>
<feature type="compositionally biased region" description="Low complexity" evidence="5">
    <location>
        <begin position="1682"/>
        <end position="1702"/>
    </location>
</feature>
<dbReference type="CDD" id="cd06745">
    <property type="entry name" value="PDZ_SIPA1-like"/>
    <property type="match status" value="1"/>
</dbReference>
<feature type="compositionally biased region" description="Low complexity" evidence="5">
    <location>
        <begin position="1648"/>
        <end position="1675"/>
    </location>
</feature>
<feature type="region of interest" description="Disordered" evidence="5">
    <location>
        <begin position="653"/>
        <end position="693"/>
    </location>
</feature>
<evidence type="ECO:0000256" key="4">
    <source>
        <dbReference type="SAM" id="Coils"/>
    </source>
</evidence>
<evidence type="ECO:0000313" key="9">
    <source>
        <dbReference type="Proteomes" id="UP000830375"/>
    </source>
</evidence>
<gene>
    <name evidence="8" type="ORF">H4Q32_014824</name>
</gene>
<comment type="caution">
    <text evidence="8">The sequence shown here is derived from an EMBL/GenBank/DDBJ whole genome shotgun (WGS) entry which is preliminary data.</text>
</comment>
<feature type="compositionally biased region" description="Basic and acidic residues" evidence="5">
    <location>
        <begin position="2099"/>
        <end position="2110"/>
    </location>
</feature>
<protein>
    <submittedName>
        <fullName evidence="8">Signal-induced proliferation-associated 1-like protein 1</fullName>
    </submittedName>
</protein>
<feature type="compositionally biased region" description="Low complexity" evidence="5">
    <location>
        <begin position="594"/>
        <end position="614"/>
    </location>
</feature>
<dbReference type="Pfam" id="PF02145">
    <property type="entry name" value="Rap_GAP"/>
    <property type="match status" value="1"/>
</dbReference>
<feature type="coiled-coil region" evidence="4">
    <location>
        <begin position="1960"/>
        <end position="2001"/>
    </location>
</feature>
<keyword evidence="9" id="KW-1185">Reference proteome</keyword>
<evidence type="ECO:0000313" key="8">
    <source>
        <dbReference type="EMBL" id="KAI2652006.1"/>
    </source>
</evidence>
<dbReference type="Pfam" id="PF11881">
    <property type="entry name" value="SPAR_C"/>
    <property type="match status" value="1"/>
</dbReference>
<feature type="domain" description="Rap-GAP" evidence="6">
    <location>
        <begin position="816"/>
        <end position="1026"/>
    </location>
</feature>
<dbReference type="InterPro" id="IPR001478">
    <property type="entry name" value="PDZ"/>
</dbReference>
<dbReference type="InterPro" id="IPR036034">
    <property type="entry name" value="PDZ_sf"/>
</dbReference>
<sequence length="2192" mass="238692">MCHWLSRASENHAVIHIFPVLRNKNVLRKRDGQTDWEEGECEKKETGRRGKMWCMRGRPHQPRSAEWFLFSGCDSKMGHVISQPSEDEVRVTGVKVLIAVLVISALLTVSLAKLVTVRARRERKSALSKNGITHDLIRSLCECVLGLVCRHTRRSTHPFQPSGALLLSLGCSPVVRVADYVGVCSHWASALSLRLTQQHRRSAPQHSADGCQETKETDISELLLSFLHKGMRGGSRTMTSLKRSQTERSVGGSVPATDEFYTRRLRLPNGGAPPPRSESTHLTGTPGVPKMGVRARVADWPPRKDGGGGGSGGGGGNGGGVWHITVETDSPSTTTGSAQSNLSSKLGHLISPQDSSMLRNIHNTLKNKMQSKGKDNRFLSPDGYLGSPRKGMRRIRQRSNSDITISELDGDGSEGWSFSGWTPMHREYGSTSSIDKHGVSGESFFDMLKGYQTDAPDQRSPAPEKLSELLTVAHKQTALDLPDGPLGPPRGSPASRLKEREKHMKRRSKSETGGESIFRKLRSVKAEGDSSRAGSDAEDGKSDDVGPPPKPWVCQKGFAHFDVQSILFDLNEAVQSRQSAVKRKNTTTGASAAAAASASNTSSLSSTQSGAYGSPCGSQEELNIKDGPSLDSGDDKSNDLVLSCPCFRNEIGGEGERNISPSKQGSIGSGASSSSRDEEGSPERAPNTHFSNAGVAVLEAPKDGKSLHHDRGKSNIVEHVDLGVDETLGPVAVSIRREKLEDHKEHGQQYNYRIIFRTSGLTTLRGSILEDAVPSTSKHGLARGLPLKEVLEYLVPELNAHCLRLALNTPKVTEQLMKLDEQGLSFQLKVGIMYCQAGQSSEEEMYNNEAAGPALEEFLQLLGERVRLKGFSKYRAQLDTKSESHHLKADSTGTHSLYTTFKDYEIMFHLLRKRHIGNDIVTIVFQEPGAKPFSPKNIRSHFQHVFVVVRAHNPCSENTCYSVAVARSRDVPGFGPPIPEDATFPKSTVFRDFLLAKVINAENAAHKSDKFRAMATRTRQEYLRDLAERHVTSTPIDPSGKFPFISLAHKRKEKTRPYTGAELRSPGAITWPVYAEDHGAGGELEALLAISNDLLVLVDPDAKAVVFNCAVRDVIGWTLGSPASMKIYYERGENISLRSINNNTEDFREVVKRLEHLTKGCETSEMTLRRNGLGQLGFHVNYEGIVAEVEPYGYAWQAGLRQGSRLVEICKVAVATLSHEQMIDLLRTSVTVKVVIIPPHEDATPRSNESGSFEYKFPFRSNNNKWQRTSSSPQQSLTASPQSHSGTPNRAVSLGASMGKTLSAERPERAAAIPRSVSSDGRPLDSKRMSPGSENYALTTSLMLGRSPHNRSSPSNLSCSSDTGSGSSAHWRQKSMPEGFAHNRHSPLPPERQMGAEDGSSGKSTPSWPRVEDSSDRPPSGCVWVQAKTEIPPLSCWYGCVSSALCASSTPPPSSPLTLQGPILSNVLFSNALLSLVFIDAPVTKSSSSYSGGPRIQRQEQVIHLSPKKGSQSEGPYSHSSSNTLSSTASSGGHSDDKWYDMGSGGMGEQPDSEPNGLGGGGYLQGASADSGIDATSYGPTHGSSSSLLAVGAAGARERAPSPWHSPTEGGRRVLERSPPAAESPVSPADGPPTTRSPPTHLLVRDGSSYSLSDMASYSSTRHSVSPAVLSSSHSSPREESSSATSPSSSSSQSSVSPGPKSFYPRQGATSKYLIGWRKPGSTINSVDFGDTRKRPQGEGADPGSSQSRPSLRDLHSPQAMCKSTVEEDLKKLVVPESLPSKQHKDKSSSGPASSGRRSLHRTLSDESIYRGQRLPSLGDSVLEQALASDVLFSCSTLPRSPTTRGAPLRRPSYKMGIKMHGDLSASDTSLADLHERQRPPPPELGLMPLPDTDTDSGLDWTHLVDVANAFEVQRGFMFSSQDLSQRGETSLSPQHLELQPVPHTRLSPSEGPSSYSGKVSQLEALVKMLQEDLKKEREEKLKLQAQIKRLWEDNQRLQEESQSSAAKLKKFTEWEKIARRSSTCELITGDMSSHEKCNGLLKGKNALAPSYFSAPRLNIVAFPEQNGPASWFLNIMKTESLSIMKKTCTMDPEESLEVSEKVPPDASRERHTKNAKHFASVIPVNRDDLHNMENDMRLLASFPGFAASVRRVKQERQTPRPDKTSLLFILASRISPLWFGIHFSNILNPYF</sequence>
<dbReference type="PROSITE" id="PS50106">
    <property type="entry name" value="PDZ"/>
    <property type="match status" value="1"/>
</dbReference>
<feature type="compositionally biased region" description="Polar residues" evidence="5">
    <location>
        <begin position="1947"/>
        <end position="1958"/>
    </location>
</feature>
<feature type="compositionally biased region" description="Low complexity" evidence="5">
    <location>
        <begin position="1583"/>
        <end position="1595"/>
    </location>
</feature>
<keyword evidence="1" id="KW-0343">GTPase activation</keyword>
<feature type="region of interest" description="Disordered" evidence="5">
    <location>
        <begin position="372"/>
        <end position="395"/>
    </location>
</feature>